<keyword evidence="5 9" id="KW-1133">Transmembrane helix</keyword>
<comment type="function">
    <text evidence="9">Involved in the import of GDP-mannose from the cytoplasm into the Golgi lumen.</text>
</comment>
<dbReference type="InterPro" id="IPR050186">
    <property type="entry name" value="TPT_transporter"/>
</dbReference>
<dbReference type="GO" id="GO:0000139">
    <property type="term" value="C:Golgi membrane"/>
    <property type="evidence" value="ECO:0007669"/>
    <property type="project" value="UniProtKB-SubCell"/>
</dbReference>
<feature type="transmembrane region" description="Helical" evidence="9">
    <location>
        <begin position="203"/>
        <end position="226"/>
    </location>
</feature>
<comment type="subunit">
    <text evidence="9">Homooligomer.</text>
</comment>
<keyword evidence="11" id="KW-1185">Reference proteome</keyword>
<dbReference type="RefSeq" id="XP_022458809.1">
    <property type="nucleotide sequence ID" value="XM_022603067.1"/>
</dbReference>
<dbReference type="Pfam" id="PF08449">
    <property type="entry name" value="UAA"/>
    <property type="match status" value="1"/>
</dbReference>
<name>W6MP14_9ASCO</name>
<keyword evidence="2 9" id="KW-0813">Transport</keyword>
<dbReference type="HOGENOM" id="CLU_022332_1_1_1"/>
<evidence type="ECO:0000256" key="5">
    <source>
        <dbReference type="ARBA" id="ARBA00022989"/>
    </source>
</evidence>
<feature type="transmembrane region" description="Helical" evidence="9">
    <location>
        <begin position="78"/>
        <end position="98"/>
    </location>
</feature>
<dbReference type="GO" id="GO:0030659">
    <property type="term" value="C:cytoplasmic vesicle membrane"/>
    <property type="evidence" value="ECO:0007669"/>
    <property type="project" value="UniProtKB-SubCell"/>
</dbReference>
<reference evidence="10" key="2">
    <citation type="submission" date="2014-02" db="EMBL/GenBank/DDBJ databases">
        <title>Complete DNA sequence of /Kuraishia capsulata/ illustrates novel genomic features among budding yeasts (/Saccharomycotina/).</title>
        <authorList>
            <person name="Morales L."/>
            <person name="Noel B."/>
            <person name="Porcel B."/>
            <person name="Marcet-Houben M."/>
            <person name="Hullo M-F."/>
            <person name="Sacerdot C."/>
            <person name="Tekaia F."/>
            <person name="Leh-Louis V."/>
            <person name="Despons L."/>
            <person name="Khanna V."/>
            <person name="Aury J-M."/>
            <person name="Barbe V."/>
            <person name="Couloux A."/>
            <person name="Labadie K."/>
            <person name="Pelletier E."/>
            <person name="Souciet J-L."/>
            <person name="Boekhout T."/>
            <person name="Gabaldon T."/>
            <person name="Wincker P."/>
            <person name="Dujon B."/>
        </authorList>
    </citation>
    <scope>NUCLEOTIDE SEQUENCE</scope>
    <source>
        <strain evidence="10">CBS 1993</strain>
    </source>
</reference>
<evidence type="ECO:0000256" key="2">
    <source>
        <dbReference type="ARBA" id="ARBA00022448"/>
    </source>
</evidence>
<evidence type="ECO:0000313" key="11">
    <source>
        <dbReference type="Proteomes" id="UP000019384"/>
    </source>
</evidence>
<proteinExistence type="inferred from homology"/>
<keyword evidence="6 9" id="KW-0333">Golgi apparatus</keyword>
<comment type="similarity">
    <text evidence="9">Belongs to the TPT transporter family. SLC35D subfamily.</text>
</comment>
<feature type="transmembrane region" description="Helical" evidence="9">
    <location>
        <begin position="12"/>
        <end position="36"/>
    </location>
</feature>
<dbReference type="GO" id="GO:0005789">
    <property type="term" value="C:endoplasmic reticulum membrane"/>
    <property type="evidence" value="ECO:0007669"/>
    <property type="project" value="UniProtKB-SubCell"/>
</dbReference>
<feature type="transmembrane region" description="Helical" evidence="9">
    <location>
        <begin position="238"/>
        <end position="260"/>
    </location>
</feature>
<evidence type="ECO:0000256" key="3">
    <source>
        <dbReference type="ARBA" id="ARBA00022597"/>
    </source>
</evidence>
<dbReference type="STRING" id="1382522.W6MP14"/>
<dbReference type="OrthoDB" id="18894at2759"/>
<dbReference type="AlphaFoldDB" id="W6MP14"/>
<evidence type="ECO:0000256" key="8">
    <source>
        <dbReference type="ARBA" id="ARBA00023329"/>
    </source>
</evidence>
<reference evidence="10" key="1">
    <citation type="submission" date="2013-12" db="EMBL/GenBank/DDBJ databases">
        <authorList>
            <person name="Genoscope - CEA"/>
        </authorList>
    </citation>
    <scope>NUCLEOTIDE SEQUENCE</scope>
    <source>
        <strain evidence="10">CBS 1993</strain>
    </source>
</reference>
<comment type="subcellular location">
    <subcellularLocation>
        <location evidence="1 9">Cytoplasmic vesicle membrane</location>
        <topology evidence="1 9">Multi-pass membrane protein</topology>
    </subcellularLocation>
    <subcellularLocation>
        <location evidence="9">Golgi apparatus membrane</location>
        <topology evidence="9">Multi-pass membrane protein</topology>
    </subcellularLocation>
    <subcellularLocation>
        <location evidence="9">Endoplasmic reticulum membrane</location>
        <topology evidence="9">Multi-pass membrane protein</topology>
    </subcellularLocation>
</comment>
<evidence type="ECO:0000313" key="10">
    <source>
        <dbReference type="EMBL" id="CDK26812.1"/>
    </source>
</evidence>
<evidence type="ECO:0000256" key="7">
    <source>
        <dbReference type="ARBA" id="ARBA00023136"/>
    </source>
</evidence>
<dbReference type="GO" id="GO:0015786">
    <property type="term" value="P:UDP-glucose transmembrane transport"/>
    <property type="evidence" value="ECO:0007669"/>
    <property type="project" value="EnsemblFungi"/>
</dbReference>
<accession>W6MP14</accession>
<feature type="transmembrane region" description="Helical" evidence="9">
    <location>
        <begin position="104"/>
        <end position="124"/>
    </location>
</feature>
<dbReference type="Proteomes" id="UP000019384">
    <property type="component" value="Unassembled WGS sequence"/>
</dbReference>
<evidence type="ECO:0000256" key="4">
    <source>
        <dbReference type="ARBA" id="ARBA00022692"/>
    </source>
</evidence>
<gene>
    <name evidence="10" type="ORF">KUCA_T00002786001</name>
</gene>
<keyword evidence="4 9" id="KW-0812">Transmembrane</keyword>
<dbReference type="InterPro" id="IPR037185">
    <property type="entry name" value="EmrE-like"/>
</dbReference>
<keyword evidence="9" id="KW-0256">Endoplasmic reticulum</keyword>
<dbReference type="GeneID" id="34520197"/>
<feature type="transmembrane region" description="Helical" evidence="9">
    <location>
        <begin position="294"/>
        <end position="313"/>
    </location>
</feature>
<dbReference type="EMBL" id="HG793127">
    <property type="protein sequence ID" value="CDK26812.1"/>
    <property type="molecule type" value="Genomic_DNA"/>
</dbReference>
<dbReference type="PANTHER" id="PTHR11132">
    <property type="entry name" value="SOLUTE CARRIER FAMILY 35"/>
    <property type="match status" value="1"/>
</dbReference>
<dbReference type="InterPro" id="IPR013657">
    <property type="entry name" value="SCL35B1-4/HUT1"/>
</dbReference>
<keyword evidence="8 9" id="KW-0968">Cytoplasmic vesicle</keyword>
<protein>
    <recommendedName>
        <fullName evidence="9">GDP-mannose transporter</fullName>
        <shortName evidence="9">GMT</shortName>
    </recommendedName>
</protein>
<dbReference type="SUPFAM" id="SSF103481">
    <property type="entry name" value="Multidrug resistance efflux transporter EmrE"/>
    <property type="match status" value="1"/>
</dbReference>
<organism evidence="10 11">
    <name type="scientific">Kuraishia capsulata CBS 1993</name>
    <dbReference type="NCBI Taxonomy" id="1382522"/>
    <lineage>
        <taxon>Eukaryota</taxon>
        <taxon>Fungi</taxon>
        <taxon>Dikarya</taxon>
        <taxon>Ascomycota</taxon>
        <taxon>Saccharomycotina</taxon>
        <taxon>Pichiomycetes</taxon>
        <taxon>Pichiales</taxon>
        <taxon>Pichiaceae</taxon>
        <taxon>Kuraishia</taxon>
    </lineage>
</organism>
<feature type="transmembrane region" description="Helical" evidence="9">
    <location>
        <begin position="163"/>
        <end position="183"/>
    </location>
</feature>
<sequence>MFGPNLNFHYPILITSCHQLILFTLSLACVFCFPHFRLGAKESYWMDLKTYCYKILPCSVSSAGDIGLGNTSFKFITLSLYTMIKSSSLVFVLLWGVVFKLEHLSLRLVCIVLVMTFGVVMMVWGQKDQEQPIVPGGAADDSGNSDTSRMALRARGLDIQSELFIGCLLVLMSSCMSGLRWALTQILLKKNRYTKNPILTILYISPSMFLLLFLIGCGVEGLGNFLASEIWAQKGVPFTILLLIIPGLLAFAMTLSEFILLSHASLLTLSIAGIFKELLTILLGFLIFGDKLSLINIFGLAITLGDIMWYNYFRLNEEDPKHYEEYQLVGVDEHQRERERD</sequence>
<evidence type="ECO:0000256" key="9">
    <source>
        <dbReference type="RuleBase" id="RU367097"/>
    </source>
</evidence>
<feature type="transmembrane region" description="Helical" evidence="9">
    <location>
        <begin position="266"/>
        <end position="287"/>
    </location>
</feature>
<evidence type="ECO:0000256" key="1">
    <source>
        <dbReference type="ARBA" id="ARBA00004439"/>
    </source>
</evidence>
<evidence type="ECO:0000256" key="6">
    <source>
        <dbReference type="ARBA" id="ARBA00023034"/>
    </source>
</evidence>
<keyword evidence="7 9" id="KW-0472">Membrane</keyword>
<keyword evidence="3 9" id="KW-0762">Sugar transport</keyword>